<dbReference type="EMBL" id="DWWB01000055">
    <property type="protein sequence ID" value="HJC67032.1"/>
    <property type="molecule type" value="Genomic_DNA"/>
</dbReference>
<dbReference type="InterPro" id="IPR035897">
    <property type="entry name" value="Toll_tir_struct_dom_sf"/>
</dbReference>
<accession>A0A9D2TFX6</accession>
<evidence type="ECO:0000256" key="5">
    <source>
        <dbReference type="SAM" id="Phobius"/>
    </source>
</evidence>
<dbReference type="Gene3D" id="1.25.40.10">
    <property type="entry name" value="Tetratricopeptide repeat domain"/>
    <property type="match status" value="3"/>
</dbReference>
<dbReference type="GO" id="GO:0007165">
    <property type="term" value="P:signal transduction"/>
    <property type="evidence" value="ECO:0007669"/>
    <property type="project" value="InterPro"/>
</dbReference>
<feature type="domain" description="TIR" evidence="6">
    <location>
        <begin position="156"/>
        <end position="279"/>
    </location>
</feature>
<evidence type="ECO:0000256" key="4">
    <source>
        <dbReference type="SAM" id="MobiDB-lite"/>
    </source>
</evidence>
<feature type="repeat" description="TPR" evidence="3">
    <location>
        <begin position="405"/>
        <end position="438"/>
    </location>
</feature>
<keyword evidence="5" id="KW-1133">Transmembrane helix</keyword>
<evidence type="ECO:0000313" key="7">
    <source>
        <dbReference type="EMBL" id="HJC67032.1"/>
    </source>
</evidence>
<feature type="repeat" description="TPR" evidence="3">
    <location>
        <begin position="307"/>
        <end position="340"/>
    </location>
</feature>
<gene>
    <name evidence="7" type="ORF">H9931_10025</name>
</gene>
<name>A0A9D2TFX6_9FIRM</name>
<proteinExistence type="predicted"/>
<keyword evidence="1" id="KW-0677">Repeat</keyword>
<dbReference type="Pfam" id="PF13676">
    <property type="entry name" value="TIR_2"/>
    <property type="match status" value="1"/>
</dbReference>
<dbReference type="Pfam" id="PF13432">
    <property type="entry name" value="TPR_16"/>
    <property type="match status" value="3"/>
</dbReference>
<dbReference type="SUPFAM" id="SSF52200">
    <property type="entry name" value="Toll/Interleukin receptor TIR domain"/>
    <property type="match status" value="1"/>
</dbReference>
<dbReference type="SUPFAM" id="SSF48452">
    <property type="entry name" value="TPR-like"/>
    <property type="match status" value="2"/>
</dbReference>
<dbReference type="InterPro" id="IPR011990">
    <property type="entry name" value="TPR-like_helical_dom_sf"/>
</dbReference>
<evidence type="ECO:0000259" key="6">
    <source>
        <dbReference type="Pfam" id="PF13676"/>
    </source>
</evidence>
<dbReference type="PROSITE" id="PS50005">
    <property type="entry name" value="TPR"/>
    <property type="match status" value="2"/>
</dbReference>
<keyword evidence="5" id="KW-0472">Membrane</keyword>
<dbReference type="InterPro" id="IPR019734">
    <property type="entry name" value="TPR_rpt"/>
</dbReference>
<dbReference type="InterPro" id="IPR000157">
    <property type="entry name" value="TIR_dom"/>
</dbReference>
<organism evidence="7 8">
    <name type="scientific">Candidatus Enterocloster excrementigallinarum</name>
    <dbReference type="NCBI Taxonomy" id="2838558"/>
    <lineage>
        <taxon>Bacteria</taxon>
        <taxon>Bacillati</taxon>
        <taxon>Bacillota</taxon>
        <taxon>Clostridia</taxon>
        <taxon>Lachnospirales</taxon>
        <taxon>Lachnospiraceae</taxon>
        <taxon>Enterocloster</taxon>
    </lineage>
</organism>
<dbReference type="Proteomes" id="UP000823863">
    <property type="component" value="Unassembled WGS sequence"/>
</dbReference>
<sequence>MPTIIRCKACGAKLEFAPGQKICICKYCQSVNTLTIPDNIQLYNNANELRNRCEFDRAIHLYEDMIRMDPEDAESYFGLALCKYGIEYVQDPATGRRIPTCRRLQMIPMSQDEDFRKAIQYADGDVRRAYQAECTKIDKILARAQLLASNGEKFDVFISYKETDDFGSRTEASVIAQDIYQRLTNQGYKVFFSRKTLEAMAGLEYEPVIYCALHSAKVMLLLGTSPEQFEAVWVKNEWSRYIARMNEDPACRLIPVYKDMKPEELPSELRGFQAISMERIGFEQDVMNAVGRVVQKKGSGGDQGITPENIRERGYLEMEQGEYAKAKKFFDQALLHDPEDWNSYFGKLLCNYKKQNMEEILAIVPPIDYRSDGDYKMMKRFANEQQKRQMEEWEKKTQAAVSWQYQALYEEGEKLLAEGNFEGAVNRYTKVLKYNPSDFNAHFSRYLGKIGLKSKEEMLELKEMPEKTSDLEKAMGCATDAQRAEIEGIFREIEENMDKQQKEEIAQAWRDVARTPFIFTIIYVVLVTHSGIAGFVMGILKGGVESGNILLFLGVGLIYLIALVIYFIFYFLGPYCFIMGPSIPDTEDDDKKDSDGKKQKEKKTEKPKELPGARKRKIFNLVTGIPMMILCYYLLYLNISDILHFAFP</sequence>
<evidence type="ECO:0000256" key="3">
    <source>
        <dbReference type="PROSITE-ProRule" id="PRU00339"/>
    </source>
</evidence>
<keyword evidence="5" id="KW-0812">Transmembrane</keyword>
<dbReference type="InterPro" id="IPR051685">
    <property type="entry name" value="Ycf3/AcsC/BcsC/TPR_MFPF"/>
</dbReference>
<dbReference type="SMART" id="SM00028">
    <property type="entry name" value="TPR"/>
    <property type="match status" value="3"/>
</dbReference>
<evidence type="ECO:0000313" key="8">
    <source>
        <dbReference type="Proteomes" id="UP000823863"/>
    </source>
</evidence>
<protein>
    <submittedName>
        <fullName evidence="7">TIR domain-containing protein</fullName>
    </submittedName>
</protein>
<evidence type="ECO:0000256" key="2">
    <source>
        <dbReference type="ARBA" id="ARBA00022803"/>
    </source>
</evidence>
<feature type="compositionally biased region" description="Basic and acidic residues" evidence="4">
    <location>
        <begin position="589"/>
        <end position="609"/>
    </location>
</feature>
<dbReference type="Gene3D" id="3.40.50.10140">
    <property type="entry name" value="Toll/interleukin-1 receptor homology (TIR) domain"/>
    <property type="match status" value="1"/>
</dbReference>
<dbReference type="PANTHER" id="PTHR44943">
    <property type="entry name" value="CELLULOSE SYNTHASE OPERON PROTEIN C"/>
    <property type="match status" value="1"/>
</dbReference>
<comment type="caution">
    <text evidence="7">The sequence shown here is derived from an EMBL/GenBank/DDBJ whole genome shotgun (WGS) entry which is preliminary data.</text>
</comment>
<feature type="transmembrane region" description="Helical" evidence="5">
    <location>
        <begin position="549"/>
        <end position="572"/>
    </location>
</feature>
<reference evidence="7" key="1">
    <citation type="journal article" date="2021" name="PeerJ">
        <title>Extensive microbial diversity within the chicken gut microbiome revealed by metagenomics and culture.</title>
        <authorList>
            <person name="Gilroy R."/>
            <person name="Ravi A."/>
            <person name="Getino M."/>
            <person name="Pursley I."/>
            <person name="Horton D.L."/>
            <person name="Alikhan N.F."/>
            <person name="Baker D."/>
            <person name="Gharbi K."/>
            <person name="Hall N."/>
            <person name="Watson M."/>
            <person name="Adriaenssens E.M."/>
            <person name="Foster-Nyarko E."/>
            <person name="Jarju S."/>
            <person name="Secka A."/>
            <person name="Antonio M."/>
            <person name="Oren A."/>
            <person name="Chaudhuri R.R."/>
            <person name="La Ragione R."/>
            <person name="Hildebrand F."/>
            <person name="Pallen M.J."/>
        </authorList>
    </citation>
    <scope>NUCLEOTIDE SEQUENCE</scope>
    <source>
        <strain evidence="7">CHK198-12963</strain>
    </source>
</reference>
<dbReference type="PANTHER" id="PTHR44943:SF8">
    <property type="entry name" value="TPR REPEAT-CONTAINING PROTEIN MJ0263"/>
    <property type="match status" value="1"/>
</dbReference>
<dbReference type="AlphaFoldDB" id="A0A9D2TFX6"/>
<feature type="transmembrane region" description="Helical" evidence="5">
    <location>
        <begin position="618"/>
        <end position="639"/>
    </location>
</feature>
<keyword evidence="2 3" id="KW-0802">TPR repeat</keyword>
<reference evidence="7" key="2">
    <citation type="submission" date="2021-04" db="EMBL/GenBank/DDBJ databases">
        <authorList>
            <person name="Gilroy R."/>
        </authorList>
    </citation>
    <scope>NUCLEOTIDE SEQUENCE</scope>
    <source>
        <strain evidence="7">CHK198-12963</strain>
    </source>
</reference>
<evidence type="ECO:0000256" key="1">
    <source>
        <dbReference type="ARBA" id="ARBA00022737"/>
    </source>
</evidence>
<feature type="transmembrane region" description="Helical" evidence="5">
    <location>
        <begin position="517"/>
        <end position="537"/>
    </location>
</feature>
<feature type="region of interest" description="Disordered" evidence="4">
    <location>
        <begin position="586"/>
        <end position="609"/>
    </location>
</feature>